<comment type="caution">
    <text evidence="1">The sequence shown here is derived from an EMBL/GenBank/DDBJ whole genome shotgun (WGS) entry which is preliminary data.</text>
</comment>
<reference evidence="1" key="1">
    <citation type="journal article" date="2014" name="Front. Microbiol.">
        <title>High frequency of phylogenetically diverse reductive dehalogenase-homologous genes in deep subseafloor sedimentary metagenomes.</title>
        <authorList>
            <person name="Kawai M."/>
            <person name="Futagami T."/>
            <person name="Toyoda A."/>
            <person name="Takaki Y."/>
            <person name="Nishi S."/>
            <person name="Hori S."/>
            <person name="Arai W."/>
            <person name="Tsubouchi T."/>
            <person name="Morono Y."/>
            <person name="Uchiyama I."/>
            <person name="Ito T."/>
            <person name="Fujiyama A."/>
            <person name="Inagaki F."/>
            <person name="Takami H."/>
        </authorList>
    </citation>
    <scope>NUCLEOTIDE SEQUENCE</scope>
    <source>
        <strain evidence="1">Expedition CK06-06</strain>
    </source>
</reference>
<feature type="non-terminal residue" evidence="1">
    <location>
        <position position="1"/>
    </location>
</feature>
<dbReference type="AlphaFoldDB" id="X1EC18"/>
<organism evidence="1">
    <name type="scientific">marine sediment metagenome</name>
    <dbReference type="NCBI Taxonomy" id="412755"/>
    <lineage>
        <taxon>unclassified sequences</taxon>
        <taxon>metagenomes</taxon>
        <taxon>ecological metagenomes</taxon>
    </lineage>
</organism>
<accession>X1EC18</accession>
<protein>
    <recommendedName>
        <fullName evidence="2">AsmA domain-containing protein</fullName>
    </recommendedName>
</protein>
<name>X1EC18_9ZZZZ</name>
<sequence>SLSAAGNLDQTGKRKTLDASGNINLDLKMLSPYLQKIAGPQITITGKGDNPFKLKMVSGGTRWTDLLKQTDFTGAIRADSIDAFGLGISATEVPLRVANESAVAKLAATANGGQLNLQPKIDLRKEPYMLSLPPDSQILKDVEITDAMAERLMSKIHPVFKGAVQAEGHIDLYMQHFNWPLDKKDRSCLCFHIFLGVRPVSDRQFRYGDCTR</sequence>
<dbReference type="EMBL" id="BART01033218">
    <property type="protein sequence ID" value="GAH17905.1"/>
    <property type="molecule type" value="Genomic_DNA"/>
</dbReference>
<gene>
    <name evidence="1" type="ORF">S01H4_57163</name>
</gene>
<evidence type="ECO:0000313" key="1">
    <source>
        <dbReference type="EMBL" id="GAH17905.1"/>
    </source>
</evidence>
<evidence type="ECO:0008006" key="2">
    <source>
        <dbReference type="Google" id="ProtNLM"/>
    </source>
</evidence>
<proteinExistence type="predicted"/>